<accession>A0ABQ6V606</accession>
<evidence type="ECO:0000313" key="2">
    <source>
        <dbReference type="Proteomes" id="UP000478836"/>
    </source>
</evidence>
<proteinExistence type="predicted"/>
<reference evidence="2" key="1">
    <citation type="submission" date="2019-09" db="EMBL/GenBank/DDBJ databases">
        <title>Whole genome sequencing of Microbacterium maritypicum.</title>
        <authorList>
            <person name="Lenchi N."/>
        </authorList>
    </citation>
    <scope>NUCLEOTIDE SEQUENCE [LARGE SCALE GENOMIC DNA]</scope>
    <source>
        <strain evidence="2">G1</strain>
    </source>
</reference>
<dbReference type="InterPro" id="IPR018561">
    <property type="entry name" value="AosR"/>
</dbReference>
<organism evidence="1 2">
    <name type="scientific">Microbacterium algeriense</name>
    <dbReference type="NCBI Taxonomy" id="2615184"/>
    <lineage>
        <taxon>Bacteria</taxon>
        <taxon>Bacillati</taxon>
        <taxon>Actinomycetota</taxon>
        <taxon>Actinomycetes</taxon>
        <taxon>Micrococcales</taxon>
        <taxon>Microbacteriaceae</taxon>
        <taxon>Microbacterium</taxon>
    </lineage>
</organism>
<name>A0ABQ6V606_9MICO</name>
<keyword evidence="2" id="KW-1185">Reference proteome</keyword>
<gene>
    <name evidence="1" type="ORF">F6A08_10945</name>
</gene>
<dbReference type="RefSeq" id="WP_151459453.1">
    <property type="nucleotide sequence ID" value="NZ_CBDRDJ010000001.1"/>
</dbReference>
<dbReference type="Proteomes" id="UP000478836">
    <property type="component" value="Unassembled WGS sequence"/>
</dbReference>
<dbReference type="Pfam" id="PF09438">
    <property type="entry name" value="DUF2017"/>
    <property type="match status" value="1"/>
</dbReference>
<evidence type="ECO:0000313" key="1">
    <source>
        <dbReference type="EMBL" id="KAB1864604.1"/>
    </source>
</evidence>
<protein>
    <submittedName>
        <fullName evidence="1">DUF2017 family protein</fullName>
    </submittedName>
</protein>
<dbReference type="GeneID" id="77476973"/>
<comment type="caution">
    <text evidence="1">The sequence shown here is derived from an EMBL/GenBank/DDBJ whole genome shotgun (WGS) entry which is preliminary data.</text>
</comment>
<sequence length="166" mass="17937">MTAITISTPITAVEELHLARLVDDFLELIDTSRDVGDPAVERLTPSPYPGDQGSTAAFAEATRNDLLDRRAADARRMRASLGDFDEDPTALGDAALESRDLAISLDELDPWLRTLTAIRLVIATRLGITADDDSGEDGRHQVYDWVGYRLELLIQAADDAGAGLGS</sequence>
<dbReference type="EMBL" id="WAAO01000002">
    <property type="protein sequence ID" value="KAB1864604.1"/>
    <property type="molecule type" value="Genomic_DNA"/>
</dbReference>